<dbReference type="OrthoDB" id="5835829at2759"/>
<dbReference type="FunFam" id="3.40.50.2000:FF:000204">
    <property type="entry name" value="UDP-glucuronosyltransferase"/>
    <property type="match status" value="1"/>
</dbReference>
<dbReference type="FunFam" id="3.40.50.2000:FF:000038">
    <property type="entry name" value="UDP-GlucuronosylTransferase"/>
    <property type="match status" value="1"/>
</dbReference>
<dbReference type="STRING" id="31234.E3MFF1"/>
<dbReference type="OMA" id="NCTFIWK"/>
<dbReference type="Pfam" id="PF00201">
    <property type="entry name" value="UDPGT"/>
    <property type="match status" value="1"/>
</dbReference>
<feature type="signal peptide" evidence="13">
    <location>
        <begin position="1"/>
        <end position="20"/>
    </location>
</feature>
<dbReference type="GO" id="GO:0015020">
    <property type="term" value="F:glucuronosyltransferase activity"/>
    <property type="evidence" value="ECO:0007669"/>
    <property type="project" value="UniProtKB-EC"/>
</dbReference>
<dbReference type="Gene3D" id="3.40.50.2000">
    <property type="entry name" value="Glycogen Phosphorylase B"/>
    <property type="match status" value="2"/>
</dbReference>
<feature type="chain" id="PRO_5003174848" description="glucuronosyltransferase" evidence="13">
    <location>
        <begin position="21"/>
        <end position="555"/>
    </location>
</feature>
<evidence type="ECO:0000256" key="6">
    <source>
        <dbReference type="ARBA" id="ARBA00022692"/>
    </source>
</evidence>
<dbReference type="Proteomes" id="UP000008281">
    <property type="component" value="Unassembled WGS sequence"/>
</dbReference>
<keyword evidence="8 12" id="KW-1133">Transmembrane helix</keyword>
<protein>
    <recommendedName>
        <fullName evidence="3">glucuronosyltransferase</fullName>
        <ecNumber evidence="3">2.4.1.17</ecNumber>
    </recommendedName>
</protein>
<evidence type="ECO:0000256" key="11">
    <source>
        <dbReference type="RuleBase" id="RU003718"/>
    </source>
</evidence>
<keyword evidence="6 12" id="KW-0812">Transmembrane</keyword>
<evidence type="ECO:0000256" key="9">
    <source>
        <dbReference type="ARBA" id="ARBA00023136"/>
    </source>
</evidence>
<dbReference type="PANTHER" id="PTHR48043:SF39">
    <property type="entry name" value="GLUCURONOSYLTRANSFERASE"/>
    <property type="match status" value="1"/>
</dbReference>
<comment type="catalytic activity">
    <reaction evidence="10">
        <text>glucuronate acceptor + UDP-alpha-D-glucuronate = acceptor beta-D-glucuronoside + UDP + H(+)</text>
        <dbReference type="Rhea" id="RHEA:21032"/>
        <dbReference type="ChEBI" id="CHEBI:15378"/>
        <dbReference type="ChEBI" id="CHEBI:58052"/>
        <dbReference type="ChEBI" id="CHEBI:58223"/>
        <dbReference type="ChEBI" id="CHEBI:132367"/>
        <dbReference type="ChEBI" id="CHEBI:132368"/>
        <dbReference type="EC" id="2.4.1.17"/>
    </reaction>
</comment>
<dbReference type="InterPro" id="IPR050271">
    <property type="entry name" value="UDP-glycosyltransferase"/>
</dbReference>
<organism evidence="15">
    <name type="scientific">Caenorhabditis remanei</name>
    <name type="common">Caenorhabditis vulgaris</name>
    <dbReference type="NCBI Taxonomy" id="31234"/>
    <lineage>
        <taxon>Eukaryota</taxon>
        <taxon>Metazoa</taxon>
        <taxon>Ecdysozoa</taxon>
        <taxon>Nematoda</taxon>
        <taxon>Chromadorea</taxon>
        <taxon>Rhabditida</taxon>
        <taxon>Rhabditina</taxon>
        <taxon>Rhabditomorpha</taxon>
        <taxon>Rhabditoidea</taxon>
        <taxon>Rhabditidae</taxon>
        <taxon>Peloderinae</taxon>
        <taxon>Caenorhabditis</taxon>
    </lineage>
</organism>
<dbReference type="SUPFAM" id="SSF53756">
    <property type="entry name" value="UDP-Glycosyltransferase/glycogen phosphorylase"/>
    <property type="match status" value="1"/>
</dbReference>
<keyword evidence="7 13" id="KW-0732">Signal</keyword>
<dbReference type="AlphaFoldDB" id="E3MFF1"/>
<evidence type="ECO:0000256" key="7">
    <source>
        <dbReference type="ARBA" id="ARBA00022729"/>
    </source>
</evidence>
<keyword evidence="15" id="KW-1185">Reference proteome</keyword>
<keyword evidence="9 12" id="KW-0472">Membrane</keyword>
<dbReference type="InterPro" id="IPR002213">
    <property type="entry name" value="UDP_glucos_trans"/>
</dbReference>
<evidence type="ECO:0000256" key="13">
    <source>
        <dbReference type="SAM" id="SignalP"/>
    </source>
</evidence>
<dbReference type="EC" id="2.4.1.17" evidence="3"/>
<sequence length="555" mass="63701">MSNSLIVLFIVFLSFIPCTSLKILVYSPAYGPSHTNFMARLADTLTEAGHNVTFFTPIMDESRRNQLGVKLTKDVIKLEQDETMKKRKVTIDNVMSLFWTMDVTSENGHRCLETIHQQAVLTCDNMFRNKELIEKLRSKDYDVGLAEPLMTCGLALFRHLGIDKVVLTNSCVNYDVMIPATGEPEDTSYLPCMFSLKISLKFGKKFPAMNSQVTDKMTFAERLENYNLFYLMYDTFGKMFDDETKMYRSHLGEEFPNWRELVADASLHFINAIPSIDFPRPSLQKTIAIGGISIDVEQIDAIENTEDSEFSEILDRRPKNMLISFGTLARSSDMPEDFKNNLIQVFKSEPNCTFIWKYETDDVSFADGVDNVVFVKWLPQKALLKDKRMTAFLTHGGLGSTTEAAFLAIPTIMFPIFADQSRNSNMLGRHGMSIVLHKRDLGNFQKLRNSFHEVLNNEKYRLNAKKVSEMVRNQPLNPKELVVKYIEFVGKYGPFPHMSPYSLKMPYYQRYNYDIYAFKTGLFLVPILLICIVFKLVISYFPVTIVSKDTKGKME</sequence>
<evidence type="ECO:0000256" key="12">
    <source>
        <dbReference type="SAM" id="Phobius"/>
    </source>
</evidence>
<evidence type="ECO:0000256" key="5">
    <source>
        <dbReference type="ARBA" id="ARBA00022679"/>
    </source>
</evidence>
<dbReference type="InParanoid" id="E3MFF1"/>
<dbReference type="CDD" id="cd03784">
    <property type="entry name" value="GT1_Gtf-like"/>
    <property type="match status" value="1"/>
</dbReference>
<accession>E3MFF1</accession>
<evidence type="ECO:0000313" key="14">
    <source>
        <dbReference type="EMBL" id="EFP01026.1"/>
    </source>
</evidence>
<evidence type="ECO:0000256" key="2">
    <source>
        <dbReference type="ARBA" id="ARBA00009995"/>
    </source>
</evidence>
<reference evidence="14" key="1">
    <citation type="submission" date="2007-07" db="EMBL/GenBank/DDBJ databases">
        <title>PCAP assembly of the Caenorhabditis remanei genome.</title>
        <authorList>
            <consortium name="The Caenorhabditis remanei Sequencing Consortium"/>
            <person name="Wilson R.K."/>
        </authorList>
    </citation>
    <scope>NUCLEOTIDE SEQUENCE [LARGE SCALE GENOMIC DNA]</scope>
    <source>
        <strain evidence="14">PB4641</strain>
    </source>
</reference>
<dbReference type="InterPro" id="IPR035595">
    <property type="entry name" value="UDP_glycos_trans_CS"/>
</dbReference>
<dbReference type="EMBL" id="DS268441">
    <property type="protein sequence ID" value="EFP01026.1"/>
    <property type="molecule type" value="Genomic_DNA"/>
</dbReference>
<dbReference type="PROSITE" id="PS00375">
    <property type="entry name" value="UDPGT"/>
    <property type="match status" value="1"/>
</dbReference>
<name>E3MFF1_CAERE</name>
<gene>
    <name evidence="14" type="ORF">CRE_20697</name>
</gene>
<proteinExistence type="inferred from homology"/>
<dbReference type="PANTHER" id="PTHR48043">
    <property type="entry name" value="EG:EG0003.4 PROTEIN-RELATED"/>
    <property type="match status" value="1"/>
</dbReference>
<evidence type="ECO:0000256" key="8">
    <source>
        <dbReference type="ARBA" id="ARBA00022989"/>
    </source>
</evidence>
<evidence type="ECO:0000256" key="1">
    <source>
        <dbReference type="ARBA" id="ARBA00004167"/>
    </source>
</evidence>
<feature type="transmembrane region" description="Helical" evidence="12">
    <location>
        <begin position="522"/>
        <end position="546"/>
    </location>
</feature>
<keyword evidence="5 11" id="KW-0808">Transferase</keyword>
<comment type="subcellular location">
    <subcellularLocation>
        <location evidence="1">Membrane</location>
        <topology evidence="1">Single-pass membrane protein</topology>
    </subcellularLocation>
</comment>
<evidence type="ECO:0000313" key="15">
    <source>
        <dbReference type="Proteomes" id="UP000008281"/>
    </source>
</evidence>
<dbReference type="HOGENOM" id="CLU_012949_1_4_1"/>
<comment type="similarity">
    <text evidence="2 11">Belongs to the UDP-glycosyltransferase family.</text>
</comment>
<evidence type="ECO:0000256" key="10">
    <source>
        <dbReference type="ARBA" id="ARBA00047475"/>
    </source>
</evidence>
<dbReference type="eggNOG" id="KOG1192">
    <property type="taxonomic scope" value="Eukaryota"/>
</dbReference>
<evidence type="ECO:0000256" key="4">
    <source>
        <dbReference type="ARBA" id="ARBA00022676"/>
    </source>
</evidence>
<keyword evidence="4 11" id="KW-0328">Glycosyltransferase</keyword>
<dbReference type="GO" id="GO:0016020">
    <property type="term" value="C:membrane"/>
    <property type="evidence" value="ECO:0007669"/>
    <property type="project" value="UniProtKB-SubCell"/>
</dbReference>
<evidence type="ECO:0000256" key="3">
    <source>
        <dbReference type="ARBA" id="ARBA00012544"/>
    </source>
</evidence>